<feature type="transmembrane region" description="Helical" evidence="6">
    <location>
        <begin position="159"/>
        <end position="183"/>
    </location>
</feature>
<dbReference type="InterPro" id="IPR022791">
    <property type="entry name" value="L-PG_synthase/AglD"/>
</dbReference>
<accession>A0AAE4ZBL0</accession>
<feature type="transmembrane region" description="Helical" evidence="6">
    <location>
        <begin position="12"/>
        <end position="29"/>
    </location>
</feature>
<evidence type="ECO:0000256" key="1">
    <source>
        <dbReference type="ARBA" id="ARBA00004651"/>
    </source>
</evidence>
<feature type="transmembrane region" description="Helical" evidence="6">
    <location>
        <begin position="132"/>
        <end position="152"/>
    </location>
</feature>
<evidence type="ECO:0000256" key="3">
    <source>
        <dbReference type="ARBA" id="ARBA00022692"/>
    </source>
</evidence>
<evidence type="ECO:0000256" key="5">
    <source>
        <dbReference type="ARBA" id="ARBA00023136"/>
    </source>
</evidence>
<dbReference type="AlphaFoldDB" id="A0AAE4ZBL0"/>
<organism evidence="7 8">
    <name type="scientific">Candidatus Kutchimonas denitrificans</name>
    <dbReference type="NCBI Taxonomy" id="3056748"/>
    <lineage>
        <taxon>Bacteria</taxon>
        <taxon>Pseudomonadati</taxon>
        <taxon>Gemmatimonadota</taxon>
        <taxon>Gemmatimonadia</taxon>
        <taxon>Candidatus Palauibacterales</taxon>
        <taxon>Candidatus Palauibacteraceae</taxon>
        <taxon>Candidatus Kutchimonas</taxon>
    </lineage>
</organism>
<proteinExistence type="predicted"/>
<comment type="subcellular location">
    <subcellularLocation>
        <location evidence="1">Cell membrane</location>
        <topology evidence="1">Multi-pass membrane protein</topology>
    </subcellularLocation>
</comment>
<dbReference type="EMBL" id="JAACAK010000067">
    <property type="protein sequence ID" value="NIR75251.1"/>
    <property type="molecule type" value="Genomic_DNA"/>
</dbReference>
<keyword evidence="2" id="KW-1003">Cell membrane</keyword>
<dbReference type="Proteomes" id="UP000702544">
    <property type="component" value="Unassembled WGS sequence"/>
</dbReference>
<evidence type="ECO:0000256" key="6">
    <source>
        <dbReference type="SAM" id="Phobius"/>
    </source>
</evidence>
<sequence length="323" mass="34119">MDERVRRGAGWALRLALTLLVTYFIFRSLRVSWAELAETDLARWQPAIAPLAASLAALLFVFAYLVALWARMVTGLGGPVLRLGAAIRIFFLANLGRYIPGKVWQLAGLTYLAGKRGVSIPIASSSAVLSQVYSLGAAAAVAAIGLLLTGVAQLPAGTVPFAVALAAAVIAVTTVPPVLRLLLRLVFRFSRRGELAPDLDRWFGFRWLFAYLPGWIGYGLAFLLLCESFPNLPPVAPLAAIGSFAGAYFLGYAAVFAPAGVGVREGALAFLLAPALGAAEATVLAVFARVWMTVAELGPAAWAGIHTVLGAEEGESETREHGS</sequence>
<evidence type="ECO:0000256" key="2">
    <source>
        <dbReference type="ARBA" id="ARBA00022475"/>
    </source>
</evidence>
<dbReference type="GO" id="GO:0005886">
    <property type="term" value="C:plasma membrane"/>
    <property type="evidence" value="ECO:0007669"/>
    <property type="project" value="UniProtKB-SubCell"/>
</dbReference>
<name>A0AAE4ZBL0_9BACT</name>
<evidence type="ECO:0000256" key="4">
    <source>
        <dbReference type="ARBA" id="ARBA00022989"/>
    </source>
</evidence>
<keyword evidence="3 6" id="KW-0812">Transmembrane</keyword>
<feature type="transmembrane region" description="Helical" evidence="6">
    <location>
        <begin position="238"/>
        <end position="261"/>
    </location>
</feature>
<feature type="transmembrane region" description="Helical" evidence="6">
    <location>
        <begin position="267"/>
        <end position="288"/>
    </location>
</feature>
<feature type="transmembrane region" description="Helical" evidence="6">
    <location>
        <begin position="203"/>
        <end position="226"/>
    </location>
</feature>
<dbReference type="Pfam" id="PF03706">
    <property type="entry name" value="LPG_synthase_TM"/>
    <property type="match status" value="1"/>
</dbReference>
<evidence type="ECO:0000313" key="8">
    <source>
        <dbReference type="Proteomes" id="UP000702544"/>
    </source>
</evidence>
<feature type="transmembrane region" description="Helical" evidence="6">
    <location>
        <begin position="49"/>
        <end position="68"/>
    </location>
</feature>
<keyword evidence="4 6" id="KW-1133">Transmembrane helix</keyword>
<evidence type="ECO:0000313" key="7">
    <source>
        <dbReference type="EMBL" id="NIR75251.1"/>
    </source>
</evidence>
<protein>
    <recommendedName>
        <fullName evidence="9">Flippase-like domain-containing protein</fullName>
    </recommendedName>
</protein>
<comment type="caution">
    <text evidence="7">The sequence shown here is derived from an EMBL/GenBank/DDBJ whole genome shotgun (WGS) entry which is preliminary data.</text>
</comment>
<gene>
    <name evidence="7" type="ORF">GWO12_09080</name>
</gene>
<keyword evidence="5 6" id="KW-0472">Membrane</keyword>
<reference evidence="7 8" key="1">
    <citation type="submission" date="2020-01" db="EMBL/GenBank/DDBJ databases">
        <title>Genomes assembled from Gulf of Kutch pelagic sediment metagenomes.</title>
        <authorList>
            <person name="Chandrashekar M."/>
            <person name="Mahajan M.S."/>
            <person name="Dave K.J."/>
            <person name="Vatsa P."/>
            <person name="Nathani N.M."/>
        </authorList>
    </citation>
    <scope>NUCLEOTIDE SEQUENCE [LARGE SCALE GENOMIC DNA]</scope>
    <source>
        <strain evidence="7">KS3-K002</strain>
    </source>
</reference>
<evidence type="ECO:0008006" key="9">
    <source>
        <dbReference type="Google" id="ProtNLM"/>
    </source>
</evidence>